<organism evidence="2 3">
    <name type="scientific">Serendipita indica (strain DSM 11827)</name>
    <name type="common">Root endophyte fungus</name>
    <name type="synonym">Piriformospora indica</name>
    <dbReference type="NCBI Taxonomy" id="1109443"/>
    <lineage>
        <taxon>Eukaryota</taxon>
        <taxon>Fungi</taxon>
        <taxon>Dikarya</taxon>
        <taxon>Basidiomycota</taxon>
        <taxon>Agaricomycotina</taxon>
        <taxon>Agaricomycetes</taxon>
        <taxon>Sebacinales</taxon>
        <taxon>Serendipitaceae</taxon>
        <taxon>Serendipita</taxon>
    </lineage>
</organism>
<evidence type="ECO:0000256" key="1">
    <source>
        <dbReference type="SAM" id="Phobius"/>
    </source>
</evidence>
<proteinExistence type="predicted"/>
<comment type="caution">
    <text evidence="2">The sequence shown here is derived from an EMBL/GenBank/DDBJ whole genome shotgun (WGS) entry which is preliminary data.</text>
</comment>
<dbReference type="Proteomes" id="UP000007148">
    <property type="component" value="Unassembled WGS sequence"/>
</dbReference>
<dbReference type="EMBL" id="CAFZ01001147">
    <property type="protein sequence ID" value="CCA76965.1"/>
    <property type="molecule type" value="Genomic_DNA"/>
</dbReference>
<keyword evidence="1" id="KW-0812">Transmembrane</keyword>
<name>G4U072_SERID</name>
<evidence type="ECO:0000313" key="3">
    <source>
        <dbReference type="Proteomes" id="UP000007148"/>
    </source>
</evidence>
<keyword evidence="3" id="KW-1185">Reference proteome</keyword>
<reference evidence="2 3" key="1">
    <citation type="journal article" date="2011" name="PLoS Pathog.">
        <title>Endophytic Life Strategies Decoded by Genome and Transcriptome Analyses of the Mutualistic Root Symbiont Piriformospora indica.</title>
        <authorList>
            <person name="Zuccaro A."/>
            <person name="Lahrmann U."/>
            <person name="Guldener U."/>
            <person name="Langen G."/>
            <person name="Pfiffi S."/>
            <person name="Biedenkopf D."/>
            <person name="Wong P."/>
            <person name="Samans B."/>
            <person name="Grimm C."/>
            <person name="Basiewicz M."/>
            <person name="Murat C."/>
            <person name="Martin F."/>
            <person name="Kogel K.H."/>
        </authorList>
    </citation>
    <scope>NUCLEOTIDE SEQUENCE [LARGE SCALE GENOMIC DNA]</scope>
    <source>
        <strain evidence="2 3">DSM 11827</strain>
    </source>
</reference>
<gene>
    <name evidence="2" type="ORF">PIIN_10948</name>
</gene>
<sequence>MFGSGYPYGAWNTTSIARRPFPFGVWPLYWGDNFMDSNEVGPQLDTIRPGGHISIVPLRTTKENFTVSPDEVYYAVGDSQSLISILISYVTWCHASLSWPTRFDPTSSNTTVKLENVLMYYRASSFALASPAYNNPNSRNASYQPTGEWIPDKIKNSPFWQCLDSTTASALPVLNPPPKEFRDDIIIIVLTSLWMVALAVPALILYVIGWCCFKCRDFIWDELERTAQLSKERVERMENLEYEQYP</sequence>
<dbReference type="AlphaFoldDB" id="G4U072"/>
<dbReference type="InParanoid" id="G4U072"/>
<protein>
    <submittedName>
        <fullName evidence="2">Uncharacterized protein</fullName>
    </submittedName>
</protein>
<keyword evidence="1" id="KW-0472">Membrane</keyword>
<dbReference type="OrthoDB" id="3365917at2759"/>
<feature type="transmembrane region" description="Helical" evidence="1">
    <location>
        <begin position="185"/>
        <end position="208"/>
    </location>
</feature>
<evidence type="ECO:0000313" key="2">
    <source>
        <dbReference type="EMBL" id="CCA76965.1"/>
    </source>
</evidence>
<dbReference type="HOGENOM" id="CLU_057147_0_0_1"/>
<accession>G4U072</accession>
<keyword evidence="1" id="KW-1133">Transmembrane helix</keyword>